<gene>
    <name evidence="1" type="ORF">Ciccas_011547</name>
</gene>
<name>A0ABD2PS43_9PLAT</name>
<sequence>MFQLEIGKVPENVNPLSQLAIKWCLEHSQLTCQAQRFSWQNEIVIEGIEACTVYTFEMKVVTIGRQYIFSKDSVNFFVYSWTPGNSFSLSFPSFSAVIAVDTQTLRHTIPNVRQLHITWTDPNPSLPKNCQQNTMLKYYREGHSNDMQKVTTETIQVTLDHLENYQTYFVQLTVDLSSKIRPNETSQNVSPNWIRVGPTAPGSLFLTVKS</sequence>
<reference evidence="1 2" key="1">
    <citation type="submission" date="2024-11" db="EMBL/GenBank/DDBJ databases">
        <title>Adaptive evolution of stress response genes in parasites aligns with host niche diversity.</title>
        <authorList>
            <person name="Hahn C."/>
            <person name="Resl P."/>
        </authorList>
    </citation>
    <scope>NUCLEOTIDE SEQUENCE [LARGE SCALE GENOMIC DNA]</scope>
    <source>
        <strain evidence="1">EGGRZ-B1_66</strain>
        <tissue evidence="1">Body</tissue>
    </source>
</reference>
<accession>A0ABD2PS43</accession>
<protein>
    <recommendedName>
        <fullName evidence="3">Fibronectin type-III domain-containing protein</fullName>
    </recommendedName>
</protein>
<dbReference type="Proteomes" id="UP001626550">
    <property type="component" value="Unassembled WGS sequence"/>
</dbReference>
<dbReference type="Gene3D" id="2.60.40.10">
    <property type="entry name" value="Immunoglobulins"/>
    <property type="match status" value="1"/>
</dbReference>
<proteinExistence type="predicted"/>
<keyword evidence="2" id="KW-1185">Reference proteome</keyword>
<comment type="caution">
    <text evidence="1">The sequence shown here is derived from an EMBL/GenBank/DDBJ whole genome shotgun (WGS) entry which is preliminary data.</text>
</comment>
<organism evidence="1 2">
    <name type="scientific">Cichlidogyrus casuarinus</name>
    <dbReference type="NCBI Taxonomy" id="1844966"/>
    <lineage>
        <taxon>Eukaryota</taxon>
        <taxon>Metazoa</taxon>
        <taxon>Spiralia</taxon>
        <taxon>Lophotrochozoa</taxon>
        <taxon>Platyhelminthes</taxon>
        <taxon>Monogenea</taxon>
        <taxon>Monopisthocotylea</taxon>
        <taxon>Dactylogyridea</taxon>
        <taxon>Ancyrocephalidae</taxon>
        <taxon>Cichlidogyrus</taxon>
    </lineage>
</organism>
<evidence type="ECO:0008006" key="3">
    <source>
        <dbReference type="Google" id="ProtNLM"/>
    </source>
</evidence>
<evidence type="ECO:0000313" key="1">
    <source>
        <dbReference type="EMBL" id="KAL3309898.1"/>
    </source>
</evidence>
<dbReference type="EMBL" id="JBJKFK010003447">
    <property type="protein sequence ID" value="KAL3309898.1"/>
    <property type="molecule type" value="Genomic_DNA"/>
</dbReference>
<dbReference type="InterPro" id="IPR013783">
    <property type="entry name" value="Ig-like_fold"/>
</dbReference>
<dbReference type="SUPFAM" id="SSF49265">
    <property type="entry name" value="Fibronectin type III"/>
    <property type="match status" value="1"/>
</dbReference>
<dbReference type="InterPro" id="IPR036116">
    <property type="entry name" value="FN3_sf"/>
</dbReference>
<evidence type="ECO:0000313" key="2">
    <source>
        <dbReference type="Proteomes" id="UP001626550"/>
    </source>
</evidence>
<dbReference type="AlphaFoldDB" id="A0ABD2PS43"/>